<keyword evidence="3" id="KW-0472">Membrane</keyword>
<dbReference type="SUPFAM" id="SSF55073">
    <property type="entry name" value="Nucleotide cyclase"/>
    <property type="match status" value="1"/>
</dbReference>
<dbReference type="Pfam" id="PF00990">
    <property type="entry name" value="GGDEF"/>
    <property type="match status" value="1"/>
</dbReference>
<proteinExistence type="predicted"/>
<protein>
    <recommendedName>
        <fullName evidence="1">diguanylate cyclase</fullName>
        <ecNumber evidence="1">2.7.7.65</ecNumber>
    </recommendedName>
</protein>
<reference evidence="5 6" key="1">
    <citation type="submission" date="2018-08" db="EMBL/GenBank/DDBJ databases">
        <title>Complete genome sequence of JP2-74.</title>
        <authorList>
            <person name="Wu L."/>
        </authorList>
    </citation>
    <scope>NUCLEOTIDE SEQUENCE [LARGE SCALE GENOMIC DNA]</scope>
    <source>
        <strain evidence="5 6">JP2-74</strain>
    </source>
</reference>
<dbReference type="Gene3D" id="3.30.70.270">
    <property type="match status" value="1"/>
</dbReference>
<keyword evidence="6" id="KW-1185">Reference proteome</keyword>
<dbReference type="GO" id="GO:0005886">
    <property type="term" value="C:plasma membrane"/>
    <property type="evidence" value="ECO:0007669"/>
    <property type="project" value="TreeGrafter"/>
</dbReference>
<dbReference type="InterPro" id="IPR043128">
    <property type="entry name" value="Rev_trsase/Diguanyl_cyclase"/>
</dbReference>
<organism evidence="5 6">
    <name type="scientific">Chromobacterium rhizoryzae</name>
    <dbReference type="NCBI Taxonomy" id="1778675"/>
    <lineage>
        <taxon>Bacteria</taxon>
        <taxon>Pseudomonadati</taxon>
        <taxon>Pseudomonadota</taxon>
        <taxon>Betaproteobacteria</taxon>
        <taxon>Neisseriales</taxon>
        <taxon>Chromobacteriaceae</taxon>
        <taxon>Chromobacterium</taxon>
    </lineage>
</organism>
<dbReference type="AlphaFoldDB" id="A0AAD0RMU7"/>
<evidence type="ECO:0000313" key="6">
    <source>
        <dbReference type="Proteomes" id="UP000259465"/>
    </source>
</evidence>
<sequence length="472" mass="52111">MDPDGANVGICQPGCVALRIEAHGQRPYHGPLVIIHLAKRARQSSVQALATARETRRRVRRARFHDAQQTLNRPHMQSILDFQATVLSTTGYGLALTAIITMFWLRNRGERAFLYFCSAGASVSLGGMFSLLPIGLPPWPQLVFNNLLWMLFHPLALCGIRHLNGKSPRVWQSLLLVAAGMAAYLQAGPADMGERTIAICLVYLVAWLLAARELWPGHSRIAGAGRKMALAVSLLYALLALARIVHAIWAGNIYNADSMSFSMLSSLGMHWLSFSFILCALYICYERALERTQHQASHDGLTNLLNQRGFRELAEAACRRAWRERKPLALLLLDVDHFKSINDRHGHQCGDLVLQQLAACLRAQARAGDIVGRYGGEEFVMLLPRTGLHDAHAAAQRLMRAVADLRPQPASAAPPLRISVSIGVASTSQQPYDGLSSLFRAADSQLYRAKRNGRNRIELAEGQYAVGNFSRA</sequence>
<dbReference type="PROSITE" id="PS50887">
    <property type="entry name" value="GGDEF"/>
    <property type="match status" value="1"/>
</dbReference>
<dbReference type="SMART" id="SM00267">
    <property type="entry name" value="GGDEF"/>
    <property type="match status" value="1"/>
</dbReference>
<dbReference type="PANTHER" id="PTHR45138">
    <property type="entry name" value="REGULATORY COMPONENTS OF SENSORY TRANSDUCTION SYSTEM"/>
    <property type="match status" value="1"/>
</dbReference>
<keyword evidence="3" id="KW-0812">Transmembrane</keyword>
<dbReference type="CDD" id="cd01949">
    <property type="entry name" value="GGDEF"/>
    <property type="match status" value="1"/>
</dbReference>
<dbReference type="PANTHER" id="PTHR45138:SF9">
    <property type="entry name" value="DIGUANYLATE CYCLASE DGCM-RELATED"/>
    <property type="match status" value="1"/>
</dbReference>
<feature type="transmembrane region" description="Helical" evidence="3">
    <location>
        <begin position="196"/>
        <end position="215"/>
    </location>
</feature>
<feature type="domain" description="GGDEF" evidence="4">
    <location>
        <begin position="326"/>
        <end position="462"/>
    </location>
</feature>
<evidence type="ECO:0000259" key="4">
    <source>
        <dbReference type="PROSITE" id="PS50887"/>
    </source>
</evidence>
<feature type="transmembrane region" description="Helical" evidence="3">
    <location>
        <begin position="261"/>
        <end position="285"/>
    </location>
</feature>
<dbReference type="InterPro" id="IPR000160">
    <property type="entry name" value="GGDEF_dom"/>
</dbReference>
<feature type="transmembrane region" description="Helical" evidence="3">
    <location>
        <begin position="227"/>
        <end position="249"/>
    </location>
</feature>
<evidence type="ECO:0000256" key="3">
    <source>
        <dbReference type="SAM" id="Phobius"/>
    </source>
</evidence>
<evidence type="ECO:0000256" key="2">
    <source>
        <dbReference type="ARBA" id="ARBA00034247"/>
    </source>
</evidence>
<evidence type="ECO:0000256" key="1">
    <source>
        <dbReference type="ARBA" id="ARBA00012528"/>
    </source>
</evidence>
<dbReference type="GO" id="GO:0043709">
    <property type="term" value="P:cell adhesion involved in single-species biofilm formation"/>
    <property type="evidence" value="ECO:0007669"/>
    <property type="project" value="TreeGrafter"/>
</dbReference>
<dbReference type="NCBIfam" id="TIGR00254">
    <property type="entry name" value="GGDEF"/>
    <property type="match status" value="1"/>
</dbReference>
<comment type="catalytic activity">
    <reaction evidence="2">
        <text>2 GTP = 3',3'-c-di-GMP + 2 diphosphate</text>
        <dbReference type="Rhea" id="RHEA:24898"/>
        <dbReference type="ChEBI" id="CHEBI:33019"/>
        <dbReference type="ChEBI" id="CHEBI:37565"/>
        <dbReference type="ChEBI" id="CHEBI:58805"/>
        <dbReference type="EC" id="2.7.7.65"/>
    </reaction>
</comment>
<dbReference type="GO" id="GO:0052621">
    <property type="term" value="F:diguanylate cyclase activity"/>
    <property type="evidence" value="ECO:0007669"/>
    <property type="project" value="UniProtKB-EC"/>
</dbReference>
<gene>
    <name evidence="5" type="ORF">D1345_04430</name>
</gene>
<name>A0AAD0RMU7_9NEIS</name>
<dbReference type="GO" id="GO:1902201">
    <property type="term" value="P:negative regulation of bacterial-type flagellum-dependent cell motility"/>
    <property type="evidence" value="ECO:0007669"/>
    <property type="project" value="TreeGrafter"/>
</dbReference>
<dbReference type="EC" id="2.7.7.65" evidence="1"/>
<accession>A0AAD0RMU7</accession>
<dbReference type="InterPro" id="IPR050469">
    <property type="entry name" value="Diguanylate_Cyclase"/>
</dbReference>
<dbReference type="KEGG" id="crz:D1345_04430"/>
<evidence type="ECO:0000313" key="5">
    <source>
        <dbReference type="EMBL" id="AXT45482.1"/>
    </source>
</evidence>
<feature type="transmembrane region" description="Helical" evidence="3">
    <location>
        <begin position="142"/>
        <end position="163"/>
    </location>
</feature>
<dbReference type="InterPro" id="IPR029787">
    <property type="entry name" value="Nucleotide_cyclase"/>
</dbReference>
<dbReference type="Proteomes" id="UP000259465">
    <property type="component" value="Chromosome"/>
</dbReference>
<feature type="transmembrane region" description="Helical" evidence="3">
    <location>
        <begin position="82"/>
        <end position="105"/>
    </location>
</feature>
<keyword evidence="3" id="KW-1133">Transmembrane helix</keyword>
<feature type="transmembrane region" description="Helical" evidence="3">
    <location>
        <begin position="170"/>
        <end position="190"/>
    </location>
</feature>
<dbReference type="FunFam" id="3.30.70.270:FF:000001">
    <property type="entry name" value="Diguanylate cyclase domain protein"/>
    <property type="match status" value="1"/>
</dbReference>
<dbReference type="EMBL" id="CP031968">
    <property type="protein sequence ID" value="AXT45482.1"/>
    <property type="molecule type" value="Genomic_DNA"/>
</dbReference>
<feature type="transmembrane region" description="Helical" evidence="3">
    <location>
        <begin position="112"/>
        <end position="136"/>
    </location>
</feature>